<evidence type="ECO:0000256" key="4">
    <source>
        <dbReference type="SAM" id="Phobius"/>
    </source>
</evidence>
<organism evidence="6 7">
    <name type="scientific">Mesorhizobium caraganae</name>
    <dbReference type="NCBI Taxonomy" id="483206"/>
    <lineage>
        <taxon>Bacteria</taxon>
        <taxon>Pseudomonadati</taxon>
        <taxon>Pseudomonadota</taxon>
        <taxon>Alphaproteobacteria</taxon>
        <taxon>Hyphomicrobiales</taxon>
        <taxon>Phyllobacteriaceae</taxon>
        <taxon>Mesorhizobium</taxon>
    </lineage>
</organism>
<feature type="transmembrane region" description="Helical" evidence="4">
    <location>
        <begin position="287"/>
        <end position="305"/>
    </location>
</feature>
<dbReference type="PROSITE" id="PS50850">
    <property type="entry name" value="MFS"/>
    <property type="match status" value="1"/>
</dbReference>
<keyword evidence="2 4" id="KW-1133">Transmembrane helix</keyword>
<evidence type="ECO:0000256" key="1">
    <source>
        <dbReference type="ARBA" id="ARBA00022692"/>
    </source>
</evidence>
<feature type="transmembrane region" description="Helical" evidence="4">
    <location>
        <begin position="377"/>
        <end position="397"/>
    </location>
</feature>
<feature type="transmembrane region" description="Helical" evidence="4">
    <location>
        <begin position="80"/>
        <end position="101"/>
    </location>
</feature>
<dbReference type="InterPro" id="IPR036259">
    <property type="entry name" value="MFS_trans_sf"/>
</dbReference>
<dbReference type="InterPro" id="IPR020846">
    <property type="entry name" value="MFS_dom"/>
</dbReference>
<reference evidence="6 7" key="1">
    <citation type="journal article" date="2024" name="Proc. Natl. Acad. Sci. U.S.A.">
        <title>The evolutionary genomics of adaptation to stress in wild rhizobium bacteria.</title>
        <authorList>
            <person name="Kehlet-Delgado H."/>
            <person name="Montoya A.P."/>
            <person name="Jensen K.T."/>
            <person name="Wendlandt C.E."/>
            <person name="Dexheimer C."/>
            <person name="Roberts M."/>
            <person name="Torres Martinez L."/>
            <person name="Friesen M.L."/>
            <person name="Griffitts J.S."/>
            <person name="Porter S.S."/>
        </authorList>
    </citation>
    <scope>NUCLEOTIDE SEQUENCE [LARGE SCALE GENOMIC DNA]</scope>
    <source>
        <strain evidence="6 7">M0641</strain>
    </source>
</reference>
<feature type="transmembrane region" description="Helical" evidence="4">
    <location>
        <begin position="351"/>
        <end position="371"/>
    </location>
</feature>
<dbReference type="Pfam" id="PF07690">
    <property type="entry name" value="MFS_1"/>
    <property type="match status" value="1"/>
</dbReference>
<dbReference type="PANTHER" id="PTHR23534">
    <property type="entry name" value="MFS PERMEASE"/>
    <property type="match status" value="1"/>
</dbReference>
<evidence type="ECO:0000256" key="2">
    <source>
        <dbReference type="ARBA" id="ARBA00022989"/>
    </source>
</evidence>
<keyword evidence="3 4" id="KW-0472">Membrane</keyword>
<name>A0ABV1Z4U1_9HYPH</name>
<evidence type="ECO:0000313" key="7">
    <source>
        <dbReference type="Proteomes" id="UP001433071"/>
    </source>
</evidence>
<feature type="transmembrane region" description="Helical" evidence="4">
    <location>
        <begin position="222"/>
        <end position="241"/>
    </location>
</feature>
<keyword evidence="7" id="KW-1185">Reference proteome</keyword>
<sequence>MTVVAGTARDARRTAIILATSQAIIGSAAPIAISMGGLAGQYLLAADKSLATAPITGFNVGVALGALPAAAIIRGLGQRGGFMSGTIVTALGGLIATLALYQASFWLFAFALLVIGVGGAFVQQFRFAAADNAPPEFKARAISFVLAGGIITAILGPQIVIFTRELLAPVMFAGSFAAIPVLAAVGAIILSFLRIPAKAAGHAEVAYSGARPLSDIVTRPRFVAALFCAVGSYALMSFVMTGAPLAMVGCGLSTDDATLGISWHVMAMFAPSFFTGSLIHRFGAERVVATGLVLLVGCAAVALSGLHLWQFWTALILLGLGWNFAFIGATSMVADSYHPSEKSKVQGFHDFVLFGSVAFASLMSGAVYNAWGWEMLNWLVFPVVALCFVALGALKLTGLRKAGARDRLA</sequence>
<feature type="domain" description="Major facilitator superfamily (MFS) profile" evidence="5">
    <location>
        <begin position="217"/>
        <end position="409"/>
    </location>
</feature>
<feature type="transmembrane region" description="Helical" evidence="4">
    <location>
        <begin position="51"/>
        <end position="73"/>
    </location>
</feature>
<comment type="caution">
    <text evidence="6">The sequence shown here is derived from an EMBL/GenBank/DDBJ whole genome shotgun (WGS) entry which is preliminary data.</text>
</comment>
<feature type="transmembrane region" description="Helical" evidence="4">
    <location>
        <begin position="107"/>
        <end position="129"/>
    </location>
</feature>
<accession>A0ABV1Z4U1</accession>
<dbReference type="SUPFAM" id="SSF103473">
    <property type="entry name" value="MFS general substrate transporter"/>
    <property type="match status" value="1"/>
</dbReference>
<feature type="transmembrane region" description="Helical" evidence="4">
    <location>
        <begin position="311"/>
        <end position="330"/>
    </location>
</feature>
<dbReference type="EMBL" id="JAMYQB010000021">
    <property type="protein sequence ID" value="MER9406934.1"/>
    <property type="molecule type" value="Genomic_DNA"/>
</dbReference>
<evidence type="ECO:0000259" key="5">
    <source>
        <dbReference type="PROSITE" id="PS50850"/>
    </source>
</evidence>
<feature type="transmembrane region" description="Helical" evidence="4">
    <location>
        <begin position="141"/>
        <end position="160"/>
    </location>
</feature>
<proteinExistence type="predicted"/>
<dbReference type="Proteomes" id="UP001433071">
    <property type="component" value="Unassembled WGS sequence"/>
</dbReference>
<evidence type="ECO:0000313" key="6">
    <source>
        <dbReference type="EMBL" id="MER9406934.1"/>
    </source>
</evidence>
<feature type="transmembrane region" description="Helical" evidence="4">
    <location>
        <begin position="15"/>
        <end position="39"/>
    </location>
</feature>
<feature type="transmembrane region" description="Helical" evidence="4">
    <location>
        <begin position="166"/>
        <end position="193"/>
    </location>
</feature>
<evidence type="ECO:0000256" key="3">
    <source>
        <dbReference type="ARBA" id="ARBA00023136"/>
    </source>
</evidence>
<keyword evidence="1 4" id="KW-0812">Transmembrane</keyword>
<dbReference type="RefSeq" id="WP_352560412.1">
    <property type="nucleotide sequence ID" value="NZ_JAMYQB010000021.1"/>
</dbReference>
<protein>
    <submittedName>
        <fullName evidence="6">MFS transporter</fullName>
    </submittedName>
</protein>
<gene>
    <name evidence="6" type="ORF">NKI36_23140</name>
</gene>
<dbReference type="Gene3D" id="1.20.1250.20">
    <property type="entry name" value="MFS general substrate transporter like domains"/>
    <property type="match status" value="1"/>
</dbReference>
<dbReference type="PANTHER" id="PTHR23534:SF1">
    <property type="entry name" value="MAJOR FACILITATOR SUPERFAMILY PROTEIN"/>
    <property type="match status" value="1"/>
</dbReference>
<feature type="transmembrane region" description="Helical" evidence="4">
    <location>
        <begin position="261"/>
        <end position="280"/>
    </location>
</feature>
<dbReference type="InterPro" id="IPR011701">
    <property type="entry name" value="MFS"/>
</dbReference>